<dbReference type="Pfam" id="PF02776">
    <property type="entry name" value="TPP_enzyme_N"/>
    <property type="match status" value="1"/>
</dbReference>
<evidence type="ECO:0000256" key="6">
    <source>
        <dbReference type="HAMAP-Rule" id="MF_01659"/>
    </source>
</evidence>
<evidence type="ECO:0000256" key="2">
    <source>
        <dbReference type="ARBA" id="ARBA00022723"/>
    </source>
</evidence>
<comment type="subunit">
    <text evidence="6">Homodimer.</text>
</comment>
<evidence type="ECO:0000259" key="8">
    <source>
        <dbReference type="Pfam" id="PF02776"/>
    </source>
</evidence>
<dbReference type="InterPro" id="IPR032264">
    <property type="entry name" value="MenD_middle"/>
</dbReference>
<keyword evidence="3 6" id="KW-0460">Magnesium</keyword>
<dbReference type="NCBIfam" id="TIGR00173">
    <property type="entry name" value="menD"/>
    <property type="match status" value="1"/>
</dbReference>
<dbReference type="EMBL" id="JBBLXS010000200">
    <property type="protein sequence ID" value="MEK0186288.1"/>
    <property type="molecule type" value="Genomic_DNA"/>
</dbReference>
<dbReference type="GO" id="GO:0070204">
    <property type="term" value="F:2-succinyl-5-enolpyruvyl-6-hydroxy-3-cyclohexene-1-carboxylic-acid synthase activity"/>
    <property type="evidence" value="ECO:0007669"/>
    <property type="project" value="UniProtKB-EC"/>
</dbReference>
<comment type="catalytic activity">
    <reaction evidence="6">
        <text>isochorismate + 2-oxoglutarate + H(+) = 5-enolpyruvoyl-6-hydroxy-2-succinyl-cyclohex-3-ene-1-carboxylate + CO2</text>
        <dbReference type="Rhea" id="RHEA:25593"/>
        <dbReference type="ChEBI" id="CHEBI:15378"/>
        <dbReference type="ChEBI" id="CHEBI:16526"/>
        <dbReference type="ChEBI" id="CHEBI:16810"/>
        <dbReference type="ChEBI" id="CHEBI:29780"/>
        <dbReference type="ChEBI" id="CHEBI:58818"/>
        <dbReference type="EC" id="2.2.1.9"/>
    </reaction>
</comment>
<gene>
    <name evidence="6 10" type="primary">menD</name>
    <name evidence="10" type="ORF">WMG39_15720</name>
</gene>
<evidence type="ECO:0000256" key="1">
    <source>
        <dbReference type="ARBA" id="ARBA00022679"/>
    </source>
</evidence>
<comment type="cofactor">
    <cofactor evidence="6">
        <name>Mg(2+)</name>
        <dbReference type="ChEBI" id="CHEBI:18420"/>
    </cofactor>
    <cofactor evidence="6">
        <name>Mn(2+)</name>
        <dbReference type="ChEBI" id="CHEBI:29035"/>
    </cofactor>
</comment>
<evidence type="ECO:0000313" key="10">
    <source>
        <dbReference type="EMBL" id="MEK0186288.1"/>
    </source>
</evidence>
<dbReference type="Proteomes" id="UP001384579">
    <property type="component" value="Unassembled WGS sequence"/>
</dbReference>
<dbReference type="PANTHER" id="PTHR42916:SF1">
    <property type="entry name" value="PROTEIN PHYLLO, CHLOROPLASTIC"/>
    <property type="match status" value="1"/>
</dbReference>
<feature type="domain" description="Menaquinone biosynthesis protein MenD middle" evidence="9">
    <location>
        <begin position="326"/>
        <end position="455"/>
    </location>
</feature>
<dbReference type="InterPro" id="IPR012001">
    <property type="entry name" value="Thiamin_PyroP_enz_TPP-bd_dom"/>
</dbReference>
<feature type="region of interest" description="Disordered" evidence="7">
    <location>
        <begin position="467"/>
        <end position="488"/>
    </location>
</feature>
<proteinExistence type="inferred from homology"/>
<dbReference type="Gene3D" id="3.40.50.970">
    <property type="match status" value="2"/>
</dbReference>
<feature type="compositionally biased region" description="Polar residues" evidence="7">
    <location>
        <begin position="467"/>
        <end position="483"/>
    </location>
</feature>
<feature type="domain" description="Thiamine pyrophosphate enzyme N-terminal TPP-binding" evidence="8">
    <location>
        <begin position="14"/>
        <end position="126"/>
    </location>
</feature>
<comment type="similarity">
    <text evidence="6">Belongs to the TPP enzyme family. MenD subfamily.</text>
</comment>
<dbReference type="CDD" id="cd02009">
    <property type="entry name" value="TPP_SHCHC_synthase"/>
    <property type="match status" value="1"/>
</dbReference>
<evidence type="ECO:0000256" key="4">
    <source>
        <dbReference type="ARBA" id="ARBA00023052"/>
    </source>
</evidence>
<evidence type="ECO:0000256" key="7">
    <source>
        <dbReference type="SAM" id="MobiDB-lite"/>
    </source>
</evidence>
<dbReference type="RefSeq" id="WP_340541585.1">
    <property type="nucleotide sequence ID" value="NZ_JBBLXS010000200.1"/>
</dbReference>
<dbReference type="EC" id="2.2.1.9" evidence="6"/>
<name>A0ABU8YPD1_9CYAN</name>
<comment type="pathway">
    <text evidence="6">Cofactor biosynthesis; phylloquinone biosynthesis.</text>
</comment>
<comment type="caution">
    <text evidence="10">The sequence shown here is derived from an EMBL/GenBank/DDBJ whole genome shotgun (WGS) entry which is preliminary data.</text>
</comment>
<comment type="function">
    <text evidence="6">Catalyzes the thiamine diphosphate-dependent decarboxylation of 2-oxoglutarate and the subsequent addition of the resulting succinic semialdehyde-thiamine pyrophosphate anion to isochorismate to yield 2-succinyl-5-enolpyruvyl-6-hydroxy-3-cyclohexene-1-carboxylate (SEPHCHC).</text>
</comment>
<evidence type="ECO:0000256" key="3">
    <source>
        <dbReference type="ARBA" id="ARBA00022842"/>
    </source>
</evidence>
<evidence type="ECO:0000313" key="11">
    <source>
        <dbReference type="Proteomes" id="UP001384579"/>
    </source>
</evidence>
<organism evidence="10 11">
    <name type="scientific">Microcoleus anatoxicus PTRS2</name>
    <dbReference type="NCBI Taxonomy" id="2705321"/>
    <lineage>
        <taxon>Bacteria</taxon>
        <taxon>Bacillati</taxon>
        <taxon>Cyanobacteriota</taxon>
        <taxon>Cyanophyceae</taxon>
        <taxon>Oscillatoriophycideae</taxon>
        <taxon>Oscillatoriales</taxon>
        <taxon>Microcoleaceae</taxon>
        <taxon>Microcoleus</taxon>
        <taxon>Microcoleus anatoxicus</taxon>
    </lineage>
</organism>
<keyword evidence="5 6" id="KW-0464">Manganese</keyword>
<keyword evidence="2 6" id="KW-0479">Metal-binding</keyword>
<comment type="pathway">
    <text evidence="6">Quinol/quinone metabolism; 1,4-dihydroxy-2-naphthoate biosynthesis; 1,4-dihydroxy-2-naphthoate from chorismate: step 2/7.</text>
</comment>
<dbReference type="CDD" id="cd07037">
    <property type="entry name" value="TPP_PYR_MenD"/>
    <property type="match status" value="1"/>
</dbReference>
<dbReference type="SUPFAM" id="SSF52518">
    <property type="entry name" value="Thiamin diphosphate-binding fold (THDP-binding)"/>
    <property type="match status" value="2"/>
</dbReference>
<protein>
    <recommendedName>
        <fullName evidence="6">2-succinyl-5-enolpyruvyl-6-hydroxy-3-cyclohexene-1-carboxylate synthase</fullName>
        <shortName evidence="6">SEPHCHC synthase</shortName>
        <ecNumber evidence="6">2.2.1.9</ecNumber>
    </recommendedName>
</protein>
<keyword evidence="11" id="KW-1185">Reference proteome</keyword>
<sequence length="719" mass="77789">MSIDFRNTNTLWSSILAETLQRLGLTTAVICPGSRSAPLTIAFAQNHNIESIPVLDERSASFFALGIAKKSGLPVALICTSGTAAANFYPAIIEARESRIPLLIFTADRPPELRDCHAGQAIDQVKIYGNYPNWQAELAMPATSLGMLGYLRQTIAYACERTQFPTPGPVHLNIPFRDPLVPVSDIAVEALETQFDIEDFFAGLEPIVIGETSTPPSPPLLRGGVGRGSGIEPSHPLLKGGVGRGSGIEPSHPLLKGGVGRGSGIEPSHPLLKGGVGSGIEPSPPLLKGGVGSGIEPSPPLLKGGVGSGIEPSHPLLKGGVGSAIEQWQKCSRGIIIAGVAQPQFPEQYCRAIAQISQSLNWPVLAEGLSPLRNYAQLNPHLISTYDLILRNGEIADKLTPEIAIQIGDLPTSKELRNWLDKTQPKRYIIHPSHHNFDPLHGRTIHLRISPENLATVVSPQVPPLTNTQSTQVPPLTNTQSTQVPPLGKGGLGGVLTSESNEYLQLWNNTETKVRQAIDQKISAIQNIIEPKVSWLLSQILPAGTPIFIANSMPVRDVEFFWQPNNLKIQPFFNRGANGIDGTLSTALGIAHRNQSCIMLTGDLALLHDTNGFLIKNKLVGHLTIILINNNGGGIFEMLPVAKFDPPFEEFFATPQDINFAKLCATYGVEHEIIDDWEVFQAKLSFLPNRGIRVLELATNRRTDAKWRLDNLSKFAPGS</sequence>
<dbReference type="HAMAP" id="MF_01659">
    <property type="entry name" value="MenD"/>
    <property type="match status" value="1"/>
</dbReference>
<evidence type="ECO:0000256" key="5">
    <source>
        <dbReference type="ARBA" id="ARBA00023211"/>
    </source>
</evidence>
<dbReference type="Pfam" id="PF16582">
    <property type="entry name" value="TPP_enzyme_M_2"/>
    <property type="match status" value="1"/>
</dbReference>
<dbReference type="InterPro" id="IPR029061">
    <property type="entry name" value="THDP-binding"/>
</dbReference>
<keyword evidence="1 6" id="KW-0808">Transferase</keyword>
<dbReference type="Gene3D" id="3.40.50.1220">
    <property type="entry name" value="TPP-binding domain"/>
    <property type="match status" value="1"/>
</dbReference>
<reference evidence="10 11" key="1">
    <citation type="journal article" date="2020" name="Harmful Algae">
        <title>Molecular and morphological characterization of a novel dihydroanatoxin-a producing Microcoleus species (cyanobacteria) from the Russian River, California, USA.</title>
        <authorList>
            <person name="Conklin K.Y."/>
            <person name="Stancheva R."/>
            <person name="Otten T.G."/>
            <person name="Fadness R."/>
            <person name="Boyer G.L."/>
            <person name="Read B."/>
            <person name="Zhang X."/>
            <person name="Sheath R.G."/>
        </authorList>
    </citation>
    <scope>NUCLEOTIDE SEQUENCE [LARGE SCALE GENOMIC DNA]</scope>
    <source>
        <strain evidence="10 11">PTRS2</strain>
    </source>
</reference>
<keyword evidence="4 6" id="KW-0786">Thiamine pyrophosphate</keyword>
<evidence type="ECO:0000259" key="9">
    <source>
        <dbReference type="Pfam" id="PF16582"/>
    </source>
</evidence>
<comment type="cofactor">
    <cofactor evidence="6">
        <name>thiamine diphosphate</name>
        <dbReference type="ChEBI" id="CHEBI:58937"/>
    </cofactor>
    <text evidence="6">Binds 1 thiamine pyrophosphate per subunit.</text>
</comment>
<dbReference type="PANTHER" id="PTHR42916">
    <property type="entry name" value="2-SUCCINYL-5-ENOLPYRUVYL-6-HYDROXY-3-CYCLOHEXENE-1-CARBOXYLATE SYNTHASE"/>
    <property type="match status" value="1"/>
</dbReference>
<accession>A0ABU8YPD1</accession>
<dbReference type="InterPro" id="IPR004433">
    <property type="entry name" value="MenaQ_synth_MenD"/>
</dbReference>